<keyword evidence="4 5" id="KW-0238">DNA-binding</keyword>
<dbReference type="Proteomes" id="UP001159405">
    <property type="component" value="Unassembled WGS sequence"/>
</dbReference>
<comment type="caution">
    <text evidence="7">The sequence shown here is derived from an EMBL/GenBank/DDBJ whole genome shotgun (WGS) entry which is preliminary data.</text>
</comment>
<reference evidence="7 8" key="1">
    <citation type="submission" date="2022-05" db="EMBL/GenBank/DDBJ databases">
        <authorList>
            <consortium name="Genoscope - CEA"/>
            <person name="William W."/>
        </authorList>
    </citation>
    <scope>NUCLEOTIDE SEQUENCE [LARGE SCALE GENOMIC DNA]</scope>
</reference>
<proteinExistence type="predicted"/>
<accession>A0ABN8P5Q7</accession>
<dbReference type="SMART" id="SM00980">
    <property type="entry name" value="THAP"/>
    <property type="match status" value="1"/>
</dbReference>
<sequence>MPDSCCVPLCCKSGYRVGPDWKKITYHCLPSDAVRLKEWLVKIRRDVSPAFQITERTKICSLNFKITDFRVTLTGRRYLKDDAIPSIFSWSAASPKRKSP</sequence>
<evidence type="ECO:0000256" key="3">
    <source>
        <dbReference type="ARBA" id="ARBA00022833"/>
    </source>
</evidence>
<keyword evidence="1" id="KW-0479">Metal-binding</keyword>
<dbReference type="EMBL" id="CALNXK010000052">
    <property type="protein sequence ID" value="CAH3133378.1"/>
    <property type="molecule type" value="Genomic_DNA"/>
</dbReference>
<protein>
    <recommendedName>
        <fullName evidence="6">THAP-type domain-containing protein</fullName>
    </recommendedName>
</protein>
<dbReference type="SUPFAM" id="SSF57716">
    <property type="entry name" value="Glucocorticoid receptor-like (DNA-binding domain)"/>
    <property type="match status" value="1"/>
</dbReference>
<keyword evidence="3" id="KW-0862">Zinc</keyword>
<name>A0ABN8P5Q7_9CNID</name>
<evidence type="ECO:0000256" key="1">
    <source>
        <dbReference type="ARBA" id="ARBA00022723"/>
    </source>
</evidence>
<gene>
    <name evidence="7" type="ORF">PLOB_00036763</name>
</gene>
<keyword evidence="8" id="KW-1185">Reference proteome</keyword>
<dbReference type="Pfam" id="PF05485">
    <property type="entry name" value="THAP"/>
    <property type="match status" value="1"/>
</dbReference>
<evidence type="ECO:0000256" key="2">
    <source>
        <dbReference type="ARBA" id="ARBA00022771"/>
    </source>
</evidence>
<organism evidence="7 8">
    <name type="scientific">Porites lobata</name>
    <dbReference type="NCBI Taxonomy" id="104759"/>
    <lineage>
        <taxon>Eukaryota</taxon>
        <taxon>Metazoa</taxon>
        <taxon>Cnidaria</taxon>
        <taxon>Anthozoa</taxon>
        <taxon>Hexacorallia</taxon>
        <taxon>Scleractinia</taxon>
        <taxon>Fungiina</taxon>
        <taxon>Poritidae</taxon>
        <taxon>Porites</taxon>
    </lineage>
</organism>
<dbReference type="PROSITE" id="PS50950">
    <property type="entry name" value="ZF_THAP"/>
    <property type="match status" value="1"/>
</dbReference>
<evidence type="ECO:0000313" key="7">
    <source>
        <dbReference type="EMBL" id="CAH3133378.1"/>
    </source>
</evidence>
<dbReference type="PANTHER" id="PTHR46927:SF3">
    <property type="entry name" value="THAP-TYPE DOMAIN-CONTAINING PROTEIN"/>
    <property type="match status" value="1"/>
</dbReference>
<evidence type="ECO:0000256" key="4">
    <source>
        <dbReference type="ARBA" id="ARBA00023125"/>
    </source>
</evidence>
<dbReference type="InterPro" id="IPR006612">
    <property type="entry name" value="THAP_Znf"/>
</dbReference>
<evidence type="ECO:0000313" key="8">
    <source>
        <dbReference type="Proteomes" id="UP001159405"/>
    </source>
</evidence>
<dbReference type="InterPro" id="IPR052224">
    <property type="entry name" value="THAP_domain_protein"/>
</dbReference>
<feature type="domain" description="THAP-type" evidence="6">
    <location>
        <begin position="1"/>
        <end position="88"/>
    </location>
</feature>
<evidence type="ECO:0000256" key="5">
    <source>
        <dbReference type="PROSITE-ProRule" id="PRU00309"/>
    </source>
</evidence>
<keyword evidence="2 5" id="KW-0863">Zinc-finger</keyword>
<evidence type="ECO:0000259" key="6">
    <source>
        <dbReference type="PROSITE" id="PS50950"/>
    </source>
</evidence>
<dbReference type="PANTHER" id="PTHR46927">
    <property type="entry name" value="AGAP005574-PA"/>
    <property type="match status" value="1"/>
</dbReference>